<organism evidence="5 6">
    <name type="scientific">Chaetoceros tenuissimus</name>
    <dbReference type="NCBI Taxonomy" id="426638"/>
    <lineage>
        <taxon>Eukaryota</taxon>
        <taxon>Sar</taxon>
        <taxon>Stramenopiles</taxon>
        <taxon>Ochrophyta</taxon>
        <taxon>Bacillariophyta</taxon>
        <taxon>Coscinodiscophyceae</taxon>
        <taxon>Chaetocerotophycidae</taxon>
        <taxon>Chaetocerotales</taxon>
        <taxon>Chaetocerotaceae</taxon>
        <taxon>Chaetoceros</taxon>
    </lineage>
</organism>
<evidence type="ECO:0000259" key="4">
    <source>
        <dbReference type="PROSITE" id="PS50222"/>
    </source>
</evidence>
<keyword evidence="3" id="KW-0812">Transmembrane</keyword>
<gene>
    <name evidence="5" type="ORF">CTEN210_15916</name>
</gene>
<dbReference type="PROSITE" id="PS51257">
    <property type="entry name" value="PROKAR_LIPOPROTEIN"/>
    <property type="match status" value="1"/>
</dbReference>
<dbReference type="SUPFAM" id="SSF47473">
    <property type="entry name" value="EF-hand"/>
    <property type="match status" value="1"/>
</dbReference>
<accession>A0AAD3DAM2</accession>
<name>A0AAD3DAM2_9STRA</name>
<feature type="compositionally biased region" description="Polar residues" evidence="2">
    <location>
        <begin position="1483"/>
        <end position="1494"/>
    </location>
</feature>
<dbReference type="CDD" id="cd00051">
    <property type="entry name" value="EFh"/>
    <property type="match status" value="1"/>
</dbReference>
<proteinExistence type="predicted"/>
<dbReference type="EMBL" id="BLLK01000064">
    <property type="protein sequence ID" value="GFH59440.1"/>
    <property type="molecule type" value="Genomic_DNA"/>
</dbReference>
<keyword evidence="3" id="KW-1133">Transmembrane helix</keyword>
<feature type="region of interest" description="Disordered" evidence="2">
    <location>
        <begin position="1507"/>
        <end position="1529"/>
    </location>
</feature>
<dbReference type="Gene3D" id="3.60.20.10">
    <property type="entry name" value="Glutamine Phosphoribosylpyrophosphate, subunit 1, domain 1"/>
    <property type="match status" value="1"/>
</dbReference>
<dbReference type="InterPro" id="IPR029055">
    <property type="entry name" value="Ntn_hydrolases_N"/>
</dbReference>
<dbReference type="Proteomes" id="UP001054902">
    <property type="component" value="Unassembled WGS sequence"/>
</dbReference>
<dbReference type="GO" id="GO:0005509">
    <property type="term" value="F:calcium ion binding"/>
    <property type="evidence" value="ECO:0007669"/>
    <property type="project" value="InterPro"/>
</dbReference>
<evidence type="ECO:0000313" key="6">
    <source>
        <dbReference type="Proteomes" id="UP001054902"/>
    </source>
</evidence>
<dbReference type="InterPro" id="IPR011992">
    <property type="entry name" value="EF-hand-dom_pair"/>
</dbReference>
<dbReference type="InterPro" id="IPR018247">
    <property type="entry name" value="EF_Hand_1_Ca_BS"/>
</dbReference>
<sequence>MKISMKCDEVFIRARVATKLILSYLGALGCYMAFGFLHELIHWIVVPHSLRPTMDIQILKDMAIGRSLSLELSDDLKISAVEKIVRHTGWISSVGFALAMYTIKSRQEKDGVSSNLSHWCAIASYLTAFDAICTDLFHLPQFIHVASDTTNPVTFFCGNFGVILLHGCWMDETSGRTRGKSVLDILEKMIEITMMRGAQSGGVVTYSSHSQDPKNDSLQMVPARTRVVKTKRGTLSKMLRSSIESKIVKKSLFSFGNPGSVGNAEDRVQFFAGHTRFATTSKATFDGTHPHQWTCQEYSVYDMESTNQIATPRRMVVENYVTHNGDFEYFRINGKCVETSTVQAWLEIVTEEPMKTPVDSAAIAGMIDIIRSKGCFALSVRYAVCLGLPTSDISDNVTAFPNSKDYESMGEIFEKALYNLQSQTHASASLGDIASDIEMREILAKQTCILMEQNDHVLKPFSRFLQTSGEASSTPYYFAKTVVAAFFDNDLFHSVKTFLQASLGSFGLSVSSNLDSHRQVCLASRGQTISVAFYPSKNLICFGSEQAAVKVGLNIDQPLEREHKHSTNATRDISNHPLGKEALDIGDHMLQEKDVLRLDLDDVEGEICLLDWGRKKYSQPALSAPNGGIISSTLMRGSIDVFLLSESGKSQPTHLHRRLTRLNDNALITKIPEDIEDPILKDITDIPRICYSIQAGWRGEDGHVMLNNNRLTAWNLANSLKQMLHRKSELPPSKKVDILLTGCEVSLWLAEQFGSDLQKAFPNLNISTISSNKLLGVFGQHEAGQIPAVGFGFEENLKDAIIIIVSHSGGTFSPLGFASIAQGSSDNIFLVASEWDTQIHKQLLQMGKGDGFKSKLFTTRVGVRAAEPCSLSVAATHQLLTSIFIHITLIILSDNLFKYVTGAVITENDLKVLERLNRDNIKAMEDITGVSCYGDQLVDSKASELRKAGDVWSEHILENAKAYVMSFVYVIGTVTAGYPLVSGIAIASGLGSDSRFLYLTRFLDALIYFFLPQINILLLRFLQGRAMRHRMVGRTVVIADIPWVAQCAEAFLSKIFACSYSIAGLNVYSGNPADHLVHRMTHRVVRGSLLICGRPDGRLNSLAATESSICLSVNQASSIQSIGSTCESITIGHNPSKLPLTAKGIFLNRHRPLFLCEKLLQERDNGKENSYSSGALLGLYKAIETELSSTSDEFHNIDVKHVIDSEIKSKTLKNKFRQLFDSLDQDKNGTLELHEFIQGMRILASDKSEEELENLFHLYTGNDEILQYDEFFNLITMNRFKLDETAAVSHDEDGKVQVVASDESYFGESLKADSGPFLTDQLMNLSESEKTHSIRDWKAGAMQSQSFAQYLYESRIASLQRFVAMCVMFHQMGDRVEKFFSNNTFGLLGYRKDRTHSIMRIATTASPISGAEIRDRKRELLLKQKLHRSIEVISNAWIHYSMKTGRIEEDAKRLITSRRSLLVSTNSRKSLRSSTRSLSSNSVHNNTDTSSQRSFIDKILAKKMTVKEIREEREKGTTPPIEEEVKKNS</sequence>
<reference evidence="5 6" key="1">
    <citation type="journal article" date="2021" name="Sci. Rep.">
        <title>The genome of the diatom Chaetoceros tenuissimus carries an ancient integrated fragment of an extant virus.</title>
        <authorList>
            <person name="Hongo Y."/>
            <person name="Kimura K."/>
            <person name="Takaki Y."/>
            <person name="Yoshida Y."/>
            <person name="Baba S."/>
            <person name="Kobayashi G."/>
            <person name="Nagasaki K."/>
            <person name="Hano T."/>
            <person name="Tomaru Y."/>
        </authorList>
    </citation>
    <scope>NUCLEOTIDE SEQUENCE [LARGE SCALE GENOMIC DNA]</scope>
    <source>
        <strain evidence="5 6">NIES-3715</strain>
    </source>
</reference>
<feature type="compositionally biased region" description="Low complexity" evidence="2">
    <location>
        <begin position="1466"/>
        <end position="1482"/>
    </location>
</feature>
<dbReference type="InterPro" id="IPR002048">
    <property type="entry name" value="EF_hand_dom"/>
</dbReference>
<evidence type="ECO:0000256" key="3">
    <source>
        <dbReference type="SAM" id="Phobius"/>
    </source>
</evidence>
<dbReference type="PROSITE" id="PS50222">
    <property type="entry name" value="EF_HAND_2"/>
    <property type="match status" value="1"/>
</dbReference>
<evidence type="ECO:0000256" key="2">
    <source>
        <dbReference type="SAM" id="MobiDB-lite"/>
    </source>
</evidence>
<dbReference type="PROSITE" id="PS00018">
    <property type="entry name" value="EF_HAND_1"/>
    <property type="match status" value="1"/>
</dbReference>
<comment type="caution">
    <text evidence="5">The sequence shown here is derived from an EMBL/GenBank/DDBJ whole genome shotgun (WGS) entry which is preliminary data.</text>
</comment>
<keyword evidence="6" id="KW-1185">Reference proteome</keyword>
<keyword evidence="3" id="KW-0472">Membrane</keyword>
<dbReference type="Gene3D" id="1.10.238.10">
    <property type="entry name" value="EF-hand"/>
    <property type="match status" value="1"/>
</dbReference>
<feature type="transmembrane region" description="Helical" evidence="3">
    <location>
        <begin position="21"/>
        <end position="45"/>
    </location>
</feature>
<feature type="domain" description="EF-hand" evidence="4">
    <location>
        <begin position="1211"/>
        <end position="1246"/>
    </location>
</feature>
<keyword evidence="5" id="KW-0315">Glutamine amidotransferase</keyword>
<dbReference type="SMART" id="SM00054">
    <property type="entry name" value="EFh"/>
    <property type="match status" value="1"/>
</dbReference>
<evidence type="ECO:0000313" key="5">
    <source>
        <dbReference type="EMBL" id="GFH59440.1"/>
    </source>
</evidence>
<evidence type="ECO:0000256" key="1">
    <source>
        <dbReference type="ARBA" id="ARBA00022837"/>
    </source>
</evidence>
<feature type="compositionally biased region" description="Basic and acidic residues" evidence="2">
    <location>
        <begin position="1507"/>
        <end position="1516"/>
    </location>
</feature>
<protein>
    <submittedName>
        <fullName evidence="5">Glutamine amidotransferase type 2 domain</fullName>
    </submittedName>
</protein>
<feature type="transmembrane region" description="Helical" evidence="3">
    <location>
        <begin position="967"/>
        <end position="990"/>
    </location>
</feature>
<keyword evidence="1" id="KW-0106">Calcium</keyword>
<feature type="region of interest" description="Disordered" evidence="2">
    <location>
        <begin position="1466"/>
        <end position="1495"/>
    </location>
</feature>
<feature type="transmembrane region" description="Helical" evidence="3">
    <location>
        <begin position="1002"/>
        <end position="1022"/>
    </location>
</feature>